<keyword evidence="1" id="KW-0175">Coiled coil</keyword>
<comment type="caution">
    <text evidence="3">The sequence shown here is derived from an EMBL/GenBank/DDBJ whole genome shotgun (WGS) entry which is preliminary data.</text>
</comment>
<feature type="compositionally biased region" description="Polar residues" evidence="2">
    <location>
        <begin position="69"/>
        <end position="82"/>
    </location>
</feature>
<dbReference type="AlphaFoldDB" id="A0A409XXW8"/>
<feature type="region of interest" description="Disordered" evidence="2">
    <location>
        <begin position="1"/>
        <end position="50"/>
    </location>
</feature>
<feature type="compositionally biased region" description="Polar residues" evidence="2">
    <location>
        <begin position="1029"/>
        <end position="1039"/>
    </location>
</feature>
<feature type="coiled-coil region" evidence="1">
    <location>
        <begin position="536"/>
        <end position="656"/>
    </location>
</feature>
<dbReference type="InParanoid" id="A0A409XXW8"/>
<protein>
    <submittedName>
        <fullName evidence="3">Uncharacterized protein</fullName>
    </submittedName>
</protein>
<evidence type="ECO:0000256" key="1">
    <source>
        <dbReference type="SAM" id="Coils"/>
    </source>
</evidence>
<feature type="compositionally biased region" description="Polar residues" evidence="2">
    <location>
        <begin position="28"/>
        <end position="37"/>
    </location>
</feature>
<evidence type="ECO:0000313" key="3">
    <source>
        <dbReference type="EMBL" id="PPQ95573.1"/>
    </source>
</evidence>
<evidence type="ECO:0000313" key="4">
    <source>
        <dbReference type="Proteomes" id="UP000284706"/>
    </source>
</evidence>
<keyword evidence="4" id="KW-1185">Reference proteome</keyword>
<organism evidence="3 4">
    <name type="scientific">Gymnopilus dilepis</name>
    <dbReference type="NCBI Taxonomy" id="231916"/>
    <lineage>
        <taxon>Eukaryota</taxon>
        <taxon>Fungi</taxon>
        <taxon>Dikarya</taxon>
        <taxon>Basidiomycota</taxon>
        <taxon>Agaricomycotina</taxon>
        <taxon>Agaricomycetes</taxon>
        <taxon>Agaricomycetidae</taxon>
        <taxon>Agaricales</taxon>
        <taxon>Agaricineae</taxon>
        <taxon>Hymenogastraceae</taxon>
        <taxon>Gymnopilus</taxon>
    </lineage>
</organism>
<feature type="coiled-coil region" evidence="1">
    <location>
        <begin position="382"/>
        <end position="500"/>
    </location>
</feature>
<accession>A0A409XXW8</accession>
<dbReference type="OrthoDB" id="3246510at2759"/>
<proteinExistence type="predicted"/>
<reference evidence="3 4" key="1">
    <citation type="journal article" date="2018" name="Evol. Lett.">
        <title>Horizontal gene cluster transfer increased hallucinogenic mushroom diversity.</title>
        <authorList>
            <person name="Reynolds H.T."/>
            <person name="Vijayakumar V."/>
            <person name="Gluck-Thaler E."/>
            <person name="Korotkin H.B."/>
            <person name="Matheny P.B."/>
            <person name="Slot J.C."/>
        </authorList>
    </citation>
    <scope>NUCLEOTIDE SEQUENCE [LARGE SCALE GENOMIC DNA]</scope>
    <source>
        <strain evidence="3 4">SRW20</strain>
    </source>
</reference>
<dbReference type="Proteomes" id="UP000284706">
    <property type="component" value="Unassembled WGS sequence"/>
</dbReference>
<feature type="region of interest" description="Disordered" evidence="2">
    <location>
        <begin position="66"/>
        <end position="134"/>
    </location>
</feature>
<dbReference type="STRING" id="231916.A0A409XXW8"/>
<evidence type="ECO:0000256" key="2">
    <source>
        <dbReference type="SAM" id="MobiDB-lite"/>
    </source>
</evidence>
<gene>
    <name evidence="3" type="ORF">CVT26_008601</name>
</gene>
<sequence length="1102" mass="121876">MSSSGHPLNLLGRDGRDEARPRLLSLPDMNQNTQQSRPPLESRHLNGTQEPSDLRSLFAAQKAPRFSLSGLSTNPPRMSTPMQPRASLQYESAPARRGEQSENGASSPLGMPTSSPERAYMQPNRRISPPPSSRRLSLLHLSQARPPRSDATQHIPPATPQIPVTEATEDMTLTTLSSALSRYQHVVSENERLNALCNQSALELASSRARLSAATRELETANSEVAKLQPALASCKEAIVAKDTELASVKPSLVEVKSELASLKEGHITVVEERNDLLRQKEATGKILANAKEKMVSLVKEYRISLLSEFLRYSWLKSSYATLGESYKELKKTHEQSQRQLLDLSQEVQETKKLAKNGMAAVQPLLDDDNTLARAAQTKAILQELEQDLTSTHQVNDLLRDKLQVSGSQLIDAQGRIRELEEEKRGALQQLLSAREEEKRQFELLILVENKVAQLSERLSAREKEAFDVLANSAALEADLQRARAEIETFRANEEAHVAELTTLRVVKEEHLSKLLALQDIINAREKEAISLRGDVKALNESKAELRALLAESKKELAQKFMELQEKNPNEDLLGRVYDLQAKKEVLTAKVVDLEERNRALASSLKDAQGQYVGLQQASRDQEAAFRAAERSDRELTALRDSLKEAQDSLKKALVASGKCQGLEDEVMTLKDRLNVQSVSLFQSKEEVTVLKERVNSLTNQLRVAQPASEEAATLRERLKSVSAQLNRHEADNEVLKNAQEKRASTAEASAAFLQSRLAESEKALQEMKFRVSELTHELSGMKEASIIMENENETMVHHQKANEQAMNELERGLVALQQENDGLRKELGGILERFEGGRLNSSEKELVRRLMDDSRRIHEEEVVRKDNELRRRQHAVDSLKAKVVELQGTIARMIKEKDKEPQAMVGETTATNKPIVGLNAWMSSSPRMESAAASKEIDMLDVTRDEGLSTSPAVIQQAPPPSGLPADPKLSDLQTADFDEDDDKPLSELSNLSELDEVAAGRGPTGQDKGKARDLAKVAVGNKRMRSPSPQGVNLSHSSVKKRLGANAGAQQKPSIPQKEQAPPAPVSASGPNGAKKVSITFPLSILRPFYLDGCCAVVFT</sequence>
<feature type="compositionally biased region" description="Polar residues" evidence="2">
    <location>
        <begin position="101"/>
        <end position="116"/>
    </location>
</feature>
<feature type="coiled-coil region" evidence="1">
    <location>
        <begin position="681"/>
        <end position="834"/>
    </location>
</feature>
<name>A0A409XXW8_9AGAR</name>
<feature type="compositionally biased region" description="Low complexity" evidence="2">
    <location>
        <begin position="123"/>
        <end position="134"/>
    </location>
</feature>
<feature type="region of interest" description="Disordered" evidence="2">
    <location>
        <begin position="952"/>
        <end position="1075"/>
    </location>
</feature>
<dbReference type="EMBL" id="NHYE01001422">
    <property type="protein sequence ID" value="PPQ95573.1"/>
    <property type="molecule type" value="Genomic_DNA"/>
</dbReference>
<feature type="coiled-coil region" evidence="1">
    <location>
        <begin position="327"/>
        <end position="354"/>
    </location>
</feature>